<feature type="region of interest" description="Disordered" evidence="1">
    <location>
        <begin position="1"/>
        <end position="110"/>
    </location>
</feature>
<accession>A0A4Y7SHX9</accession>
<sequence>MLRAKTRYRGSSTPTPPPASTGSVLLPTPPTSPRSENGADDSHLDETPAIFTPSSPEVEENPVADVQSPDVNAEADYGRAGVGNDLEPVDDVAEENHPASVDDDNDRMDVDDDYRVDEHLAFVGGEPCQHANLQDSLRELNVILRGLTDSLTHVF</sequence>
<keyword evidence="3" id="KW-1185">Reference proteome</keyword>
<organism evidence="2 3">
    <name type="scientific">Coprinellus micaceus</name>
    <name type="common">Glistening ink-cap mushroom</name>
    <name type="synonym">Coprinus micaceus</name>
    <dbReference type="NCBI Taxonomy" id="71717"/>
    <lineage>
        <taxon>Eukaryota</taxon>
        <taxon>Fungi</taxon>
        <taxon>Dikarya</taxon>
        <taxon>Basidiomycota</taxon>
        <taxon>Agaricomycotina</taxon>
        <taxon>Agaricomycetes</taxon>
        <taxon>Agaricomycetidae</taxon>
        <taxon>Agaricales</taxon>
        <taxon>Agaricineae</taxon>
        <taxon>Psathyrellaceae</taxon>
        <taxon>Coprinellus</taxon>
    </lineage>
</organism>
<comment type="caution">
    <text evidence="2">The sequence shown here is derived from an EMBL/GenBank/DDBJ whole genome shotgun (WGS) entry which is preliminary data.</text>
</comment>
<proteinExistence type="predicted"/>
<dbReference type="AlphaFoldDB" id="A0A4Y7SHX9"/>
<evidence type="ECO:0000313" key="2">
    <source>
        <dbReference type="EMBL" id="TEB21194.1"/>
    </source>
</evidence>
<evidence type="ECO:0000256" key="1">
    <source>
        <dbReference type="SAM" id="MobiDB-lite"/>
    </source>
</evidence>
<dbReference type="EMBL" id="QPFP01000118">
    <property type="protein sequence ID" value="TEB21194.1"/>
    <property type="molecule type" value="Genomic_DNA"/>
</dbReference>
<reference evidence="2 3" key="1">
    <citation type="journal article" date="2019" name="Nat. Ecol. Evol.">
        <title>Megaphylogeny resolves global patterns of mushroom evolution.</title>
        <authorList>
            <person name="Varga T."/>
            <person name="Krizsan K."/>
            <person name="Foldi C."/>
            <person name="Dima B."/>
            <person name="Sanchez-Garcia M."/>
            <person name="Sanchez-Ramirez S."/>
            <person name="Szollosi G.J."/>
            <person name="Szarkandi J.G."/>
            <person name="Papp V."/>
            <person name="Albert L."/>
            <person name="Andreopoulos W."/>
            <person name="Angelini C."/>
            <person name="Antonin V."/>
            <person name="Barry K.W."/>
            <person name="Bougher N.L."/>
            <person name="Buchanan P."/>
            <person name="Buyck B."/>
            <person name="Bense V."/>
            <person name="Catcheside P."/>
            <person name="Chovatia M."/>
            <person name="Cooper J."/>
            <person name="Damon W."/>
            <person name="Desjardin D."/>
            <person name="Finy P."/>
            <person name="Geml J."/>
            <person name="Haridas S."/>
            <person name="Hughes K."/>
            <person name="Justo A."/>
            <person name="Karasinski D."/>
            <person name="Kautmanova I."/>
            <person name="Kiss B."/>
            <person name="Kocsube S."/>
            <person name="Kotiranta H."/>
            <person name="LaButti K.M."/>
            <person name="Lechner B.E."/>
            <person name="Liimatainen K."/>
            <person name="Lipzen A."/>
            <person name="Lukacs Z."/>
            <person name="Mihaltcheva S."/>
            <person name="Morgado L.N."/>
            <person name="Niskanen T."/>
            <person name="Noordeloos M.E."/>
            <person name="Ohm R.A."/>
            <person name="Ortiz-Santana B."/>
            <person name="Ovrebo C."/>
            <person name="Racz N."/>
            <person name="Riley R."/>
            <person name="Savchenko A."/>
            <person name="Shiryaev A."/>
            <person name="Soop K."/>
            <person name="Spirin V."/>
            <person name="Szebenyi C."/>
            <person name="Tomsovsky M."/>
            <person name="Tulloss R.E."/>
            <person name="Uehling J."/>
            <person name="Grigoriev I.V."/>
            <person name="Vagvolgyi C."/>
            <person name="Papp T."/>
            <person name="Martin F.M."/>
            <person name="Miettinen O."/>
            <person name="Hibbett D.S."/>
            <person name="Nagy L.G."/>
        </authorList>
    </citation>
    <scope>NUCLEOTIDE SEQUENCE [LARGE SCALE GENOMIC DNA]</scope>
    <source>
        <strain evidence="2 3">FP101781</strain>
    </source>
</reference>
<feature type="compositionally biased region" description="Acidic residues" evidence="1">
    <location>
        <begin position="101"/>
        <end position="110"/>
    </location>
</feature>
<protein>
    <submittedName>
        <fullName evidence="2">Uncharacterized protein</fullName>
    </submittedName>
</protein>
<dbReference type="Proteomes" id="UP000298030">
    <property type="component" value="Unassembled WGS sequence"/>
</dbReference>
<name>A0A4Y7SHX9_COPMI</name>
<evidence type="ECO:0000313" key="3">
    <source>
        <dbReference type="Proteomes" id="UP000298030"/>
    </source>
</evidence>
<gene>
    <name evidence="2" type="ORF">FA13DRAFT_1800172</name>
</gene>